<evidence type="ECO:0000256" key="5">
    <source>
        <dbReference type="ARBA" id="ARBA00023242"/>
    </source>
</evidence>
<feature type="region of interest" description="Disordered" evidence="7">
    <location>
        <begin position="313"/>
        <end position="468"/>
    </location>
</feature>
<dbReference type="GO" id="GO:0045944">
    <property type="term" value="P:positive regulation of transcription by RNA polymerase II"/>
    <property type="evidence" value="ECO:0007669"/>
    <property type="project" value="TreeGrafter"/>
</dbReference>
<feature type="compositionally biased region" description="Pro residues" evidence="7">
    <location>
        <begin position="343"/>
        <end position="352"/>
    </location>
</feature>
<keyword evidence="3 6" id="KW-0805">Transcription regulation</keyword>
<feature type="compositionally biased region" description="Low complexity" evidence="7">
    <location>
        <begin position="424"/>
        <end position="436"/>
    </location>
</feature>
<dbReference type="AlphaFoldDB" id="A0A0X3P8C6"/>
<dbReference type="InterPro" id="IPR019403">
    <property type="entry name" value="Mediator_Med19_met"/>
</dbReference>
<evidence type="ECO:0000256" key="4">
    <source>
        <dbReference type="ARBA" id="ARBA00023163"/>
    </source>
</evidence>
<evidence type="ECO:0000256" key="3">
    <source>
        <dbReference type="ARBA" id="ARBA00023015"/>
    </source>
</evidence>
<comment type="function">
    <text evidence="6">Component of the Mediator complex, a coactivator involved in the regulated transcription of nearly all RNA polymerase II-dependent genes. Mediator functions as a bridge to convey information from gene-specific regulatory proteins to the basal RNA polymerase II transcription machinery. Mediator is recruited to promoters by direct interactions with regulatory proteins and serves as a scaffold for the assembly of a functional preinitiation complex with RNA polymerase II and the general transcription factors.</text>
</comment>
<evidence type="ECO:0000256" key="2">
    <source>
        <dbReference type="ARBA" id="ARBA00009259"/>
    </source>
</evidence>
<comment type="subunit">
    <text evidence="6">Component of the Mediator complex.</text>
</comment>
<dbReference type="PANTHER" id="PTHR22536:SF1">
    <property type="entry name" value="MEDIATOR OF RNA POLYMERASE II TRANSCRIPTION SUBUNIT 19"/>
    <property type="match status" value="1"/>
</dbReference>
<evidence type="ECO:0000313" key="8">
    <source>
        <dbReference type="EMBL" id="JAP48109.1"/>
    </source>
</evidence>
<dbReference type="PANTHER" id="PTHR22536">
    <property type="entry name" value="LUNG CANCER METASTASIS-RELATED LCMR1 PROTEIN"/>
    <property type="match status" value="1"/>
</dbReference>
<sequence length="468" mass="49093">LFGCDRDQLVYWLHISVCNLCLFSKLVHSNLILHSLHIFFLLLMQPLSMAFPPNSPNNLQLPLKTSAATSWINKLKIVGSGQNWAVAPPFYLMSAEPPAPDATLTGAKNLIEHYGLESAYKKFCERKLRDELSAFLPHLSGNVNMPASEDGSGLLGLVERPPITGKELMPFAPSQLDHGFRLHPGPLPQEYMTLFMAPPANLNAGTAPGDNSVPTGGNATFPMKPNPGGFVSSQPLQAPASRGSSTPGGNMRKRRREIHRGGAPIPQSGGTPASFGGGSQQSSSAAGAVVAAHPHWGAVAPPRSLGAAVSLGGVGAAAPHSGPPPSMLLRGSEPMPSLQPSSCLPPPPPPPLLTSVQHLGASKPTSSSSLSSGGQVPHPPPVFSAHHHHNPATPASASLGPPSLKKVLRPDEQLMATGGGGSGSFFDSGRLSTPSSSGGGDYTGGGLDLEEERRRKKRKEKRYKKERE</sequence>
<organism evidence="8">
    <name type="scientific">Schistocephalus solidus</name>
    <name type="common">Tapeworm</name>
    <dbReference type="NCBI Taxonomy" id="70667"/>
    <lineage>
        <taxon>Eukaryota</taxon>
        <taxon>Metazoa</taxon>
        <taxon>Spiralia</taxon>
        <taxon>Lophotrochozoa</taxon>
        <taxon>Platyhelminthes</taxon>
        <taxon>Cestoda</taxon>
        <taxon>Eucestoda</taxon>
        <taxon>Diphyllobothriidea</taxon>
        <taxon>Diphyllobothriidae</taxon>
        <taxon>Schistocephalus</taxon>
    </lineage>
</organism>
<name>A0A0X3P8C6_SCHSO</name>
<proteinExistence type="inferred from homology"/>
<dbReference type="GO" id="GO:0016592">
    <property type="term" value="C:mediator complex"/>
    <property type="evidence" value="ECO:0007669"/>
    <property type="project" value="InterPro"/>
</dbReference>
<dbReference type="GO" id="GO:0003712">
    <property type="term" value="F:transcription coregulator activity"/>
    <property type="evidence" value="ECO:0007669"/>
    <property type="project" value="InterPro"/>
</dbReference>
<evidence type="ECO:0000256" key="6">
    <source>
        <dbReference type="RuleBase" id="RU364151"/>
    </source>
</evidence>
<comment type="subcellular location">
    <subcellularLocation>
        <location evidence="1 6">Nucleus</location>
    </subcellularLocation>
</comment>
<reference evidence="8" key="1">
    <citation type="submission" date="2016-01" db="EMBL/GenBank/DDBJ databases">
        <title>Reference transcriptome for the parasite Schistocephalus solidus: insights into the molecular evolution of parasitism.</title>
        <authorList>
            <person name="Hebert F.O."/>
            <person name="Grambauer S."/>
            <person name="Barber I."/>
            <person name="Landry C.R."/>
            <person name="Aubin-Horth N."/>
        </authorList>
    </citation>
    <scope>NUCLEOTIDE SEQUENCE</scope>
</reference>
<feature type="compositionally biased region" description="Polar residues" evidence="7">
    <location>
        <begin position="231"/>
        <end position="248"/>
    </location>
</feature>
<keyword evidence="6" id="KW-0010">Activator</keyword>
<feature type="compositionally biased region" description="Gly residues" evidence="7">
    <location>
        <begin position="437"/>
        <end position="447"/>
    </location>
</feature>
<keyword evidence="5 6" id="KW-0539">Nucleus</keyword>
<dbReference type="EMBL" id="GEEE01015116">
    <property type="protein sequence ID" value="JAP48109.1"/>
    <property type="molecule type" value="Transcribed_RNA"/>
</dbReference>
<gene>
    <name evidence="6 8" type="primary">MED19</name>
    <name evidence="8" type="ORF">TR136316</name>
</gene>
<keyword evidence="4 6" id="KW-0804">Transcription</keyword>
<feature type="non-terminal residue" evidence="8">
    <location>
        <position position="1"/>
    </location>
</feature>
<evidence type="ECO:0000256" key="7">
    <source>
        <dbReference type="SAM" id="MobiDB-lite"/>
    </source>
</evidence>
<evidence type="ECO:0000256" key="1">
    <source>
        <dbReference type="ARBA" id="ARBA00004123"/>
    </source>
</evidence>
<comment type="similarity">
    <text evidence="2 6">Belongs to the Mediator complex subunit 19 family.</text>
</comment>
<accession>A0A0X3P8C6</accession>
<feature type="region of interest" description="Disordered" evidence="7">
    <location>
        <begin position="203"/>
        <end position="288"/>
    </location>
</feature>
<dbReference type="Pfam" id="PF10278">
    <property type="entry name" value="Med19"/>
    <property type="match status" value="1"/>
</dbReference>
<protein>
    <recommendedName>
        <fullName evidence="6">Mediator of RNA polymerase II transcription subunit 19</fullName>
    </recommendedName>
    <alternativeName>
        <fullName evidence="6">Mediator complex subunit 19</fullName>
    </alternativeName>
</protein>